<dbReference type="InterPro" id="IPR050272">
    <property type="entry name" value="Isochorismatase-like_hydrls"/>
</dbReference>
<dbReference type="AlphaFoldDB" id="A0A537LUA4"/>
<evidence type="ECO:0000313" key="3">
    <source>
        <dbReference type="EMBL" id="TMJ11595.1"/>
    </source>
</evidence>
<sequence>MSMRRTTMRDEVTPMLPPRERDPYIAWRPPFPEPPFERGHTALLVVDMQYLDAHWDYSMCRKIRDAGFERELLYYKDRLDLIVPNIRRLQNAFRTAGLEVMHARIQSMTGDGRDRGPSHKRLGHFAAPQSRDAEILDDLKPASDEMVFSKTAGSVFSSTNIEYVLRNLEIRTLVATGVVTTGCVHTAVTEAADRGFSVALVEDGCAALTEELHRASIRILRDVYAKIMRTEDVLARIAAISSGAP</sequence>
<organism evidence="3 4">
    <name type="scientific">Candidatus Segetimicrobium genomatis</name>
    <dbReference type="NCBI Taxonomy" id="2569760"/>
    <lineage>
        <taxon>Bacteria</taxon>
        <taxon>Bacillati</taxon>
        <taxon>Candidatus Sysuimicrobiota</taxon>
        <taxon>Candidatus Sysuimicrobiia</taxon>
        <taxon>Candidatus Sysuimicrobiales</taxon>
        <taxon>Candidatus Segetimicrobiaceae</taxon>
        <taxon>Candidatus Segetimicrobium</taxon>
    </lineage>
</organism>
<proteinExistence type="predicted"/>
<dbReference type="Gene3D" id="3.40.50.850">
    <property type="entry name" value="Isochorismatase-like"/>
    <property type="match status" value="1"/>
</dbReference>
<dbReference type="PANTHER" id="PTHR43540:SF1">
    <property type="entry name" value="ISOCHORISMATASE HYDROLASE"/>
    <property type="match status" value="1"/>
</dbReference>
<evidence type="ECO:0000256" key="1">
    <source>
        <dbReference type="ARBA" id="ARBA00022801"/>
    </source>
</evidence>
<name>A0A537LUA4_9BACT</name>
<dbReference type="SUPFAM" id="SSF52499">
    <property type="entry name" value="Isochorismatase-like hydrolases"/>
    <property type="match status" value="1"/>
</dbReference>
<dbReference type="InterPro" id="IPR000868">
    <property type="entry name" value="Isochorismatase-like_dom"/>
</dbReference>
<keyword evidence="1 3" id="KW-0378">Hydrolase</keyword>
<accession>A0A537LUA4</accession>
<evidence type="ECO:0000313" key="4">
    <source>
        <dbReference type="Proteomes" id="UP000315217"/>
    </source>
</evidence>
<protein>
    <submittedName>
        <fullName evidence="3">Cysteine hydrolase</fullName>
    </submittedName>
</protein>
<dbReference type="CDD" id="cd00431">
    <property type="entry name" value="cysteine_hydrolases"/>
    <property type="match status" value="1"/>
</dbReference>
<dbReference type="EMBL" id="VBAI01000057">
    <property type="protein sequence ID" value="TMJ11595.1"/>
    <property type="molecule type" value="Genomic_DNA"/>
</dbReference>
<reference evidence="3 4" key="1">
    <citation type="journal article" date="2019" name="Nat. Microbiol.">
        <title>Mediterranean grassland soil C-N compound turnover is dependent on rainfall and depth, and is mediated by genomically divergent microorganisms.</title>
        <authorList>
            <person name="Diamond S."/>
            <person name="Andeer P.F."/>
            <person name="Li Z."/>
            <person name="Crits-Christoph A."/>
            <person name="Burstein D."/>
            <person name="Anantharaman K."/>
            <person name="Lane K.R."/>
            <person name="Thomas B.C."/>
            <person name="Pan C."/>
            <person name="Northen T.R."/>
            <person name="Banfield J.F."/>
        </authorList>
    </citation>
    <scope>NUCLEOTIDE SEQUENCE [LARGE SCALE GENOMIC DNA]</scope>
    <source>
        <strain evidence="3">NP_1</strain>
    </source>
</reference>
<evidence type="ECO:0000259" key="2">
    <source>
        <dbReference type="Pfam" id="PF00857"/>
    </source>
</evidence>
<dbReference type="PANTHER" id="PTHR43540">
    <property type="entry name" value="PEROXYUREIDOACRYLATE/UREIDOACRYLATE AMIDOHYDROLASE-RELATED"/>
    <property type="match status" value="1"/>
</dbReference>
<comment type="caution">
    <text evidence="3">The sequence shown here is derived from an EMBL/GenBank/DDBJ whole genome shotgun (WGS) entry which is preliminary data.</text>
</comment>
<feature type="domain" description="Isochorismatase-like" evidence="2">
    <location>
        <begin position="41"/>
        <end position="232"/>
    </location>
</feature>
<dbReference type="InterPro" id="IPR036380">
    <property type="entry name" value="Isochorismatase-like_sf"/>
</dbReference>
<dbReference type="Proteomes" id="UP000315217">
    <property type="component" value="Unassembled WGS sequence"/>
</dbReference>
<gene>
    <name evidence="3" type="ORF">E6G98_04650</name>
</gene>
<dbReference type="GO" id="GO:0016787">
    <property type="term" value="F:hydrolase activity"/>
    <property type="evidence" value="ECO:0007669"/>
    <property type="project" value="UniProtKB-KW"/>
</dbReference>
<dbReference type="Pfam" id="PF00857">
    <property type="entry name" value="Isochorismatase"/>
    <property type="match status" value="1"/>
</dbReference>